<dbReference type="InterPro" id="IPR010918">
    <property type="entry name" value="PurM-like_C_dom"/>
</dbReference>
<dbReference type="SUPFAM" id="SSF55326">
    <property type="entry name" value="PurM N-terminal domain-like"/>
    <property type="match status" value="1"/>
</dbReference>
<dbReference type="PIRSF" id="PIRSF036540">
    <property type="entry name" value="UCP036540_AIR"/>
    <property type="match status" value="1"/>
</dbReference>
<proteinExistence type="predicted"/>
<dbReference type="AlphaFoldDB" id="A0A8J3AYF7"/>
<keyword evidence="1" id="KW-0784">Thiamine biosynthesis</keyword>
<dbReference type="InterPro" id="IPR016188">
    <property type="entry name" value="PurM-like_N"/>
</dbReference>
<dbReference type="Pfam" id="PF02769">
    <property type="entry name" value="AIRS_C"/>
    <property type="match status" value="1"/>
</dbReference>
<dbReference type="PANTHER" id="PTHR30270">
    <property type="entry name" value="THIAMINE-MONOPHOSPHATE KINASE"/>
    <property type="match status" value="1"/>
</dbReference>
<evidence type="ECO:0000256" key="1">
    <source>
        <dbReference type="ARBA" id="ARBA00022977"/>
    </source>
</evidence>
<protein>
    <submittedName>
        <fullName evidence="4">Methanogenesis marker 2 protein</fullName>
    </submittedName>
</protein>
<dbReference type="InterPro" id="IPR036676">
    <property type="entry name" value="PurM-like_C_sf"/>
</dbReference>
<dbReference type="GO" id="GO:0009030">
    <property type="term" value="F:thiamine-phosphate kinase activity"/>
    <property type="evidence" value="ECO:0007669"/>
    <property type="project" value="InterPro"/>
</dbReference>
<evidence type="ECO:0000259" key="3">
    <source>
        <dbReference type="Pfam" id="PF02769"/>
    </source>
</evidence>
<dbReference type="SUPFAM" id="SSF56042">
    <property type="entry name" value="PurM C-terminal domain-like"/>
    <property type="match status" value="1"/>
</dbReference>
<name>A0A8J3AYF7_9BURK</name>
<organism evidence="4 5">
    <name type="scientific">Oxalicibacterium faecigallinarum</name>
    <dbReference type="NCBI Taxonomy" id="573741"/>
    <lineage>
        <taxon>Bacteria</taxon>
        <taxon>Pseudomonadati</taxon>
        <taxon>Pseudomonadota</taxon>
        <taxon>Betaproteobacteria</taxon>
        <taxon>Burkholderiales</taxon>
        <taxon>Oxalobacteraceae</taxon>
        <taxon>Oxalicibacterium</taxon>
    </lineage>
</organism>
<dbReference type="Gene3D" id="3.30.1330.10">
    <property type="entry name" value="PurM-like, N-terminal domain"/>
    <property type="match status" value="1"/>
</dbReference>
<dbReference type="InterPro" id="IPR024030">
    <property type="entry name" value="AIR_synthase-rel_sll0787"/>
</dbReference>
<dbReference type="RefSeq" id="WP_188381216.1">
    <property type="nucleotide sequence ID" value="NZ_BMDI01000002.1"/>
</dbReference>
<feature type="domain" description="PurM-like N-terminal" evidence="2">
    <location>
        <begin position="55"/>
        <end position="160"/>
    </location>
</feature>
<comment type="caution">
    <text evidence="4">The sequence shown here is derived from an EMBL/GenBank/DDBJ whole genome shotgun (WGS) entry which is preliminary data.</text>
</comment>
<evidence type="ECO:0000313" key="4">
    <source>
        <dbReference type="EMBL" id="GGI19626.1"/>
    </source>
</evidence>
<dbReference type="Proteomes" id="UP000642180">
    <property type="component" value="Unassembled WGS sequence"/>
</dbReference>
<dbReference type="Gene3D" id="3.90.650.10">
    <property type="entry name" value="PurM-like C-terminal domain"/>
    <property type="match status" value="1"/>
</dbReference>
<sequence>MNARVVIDDAASLRALCEQIRVSRGVAHKRDIDTVMQTLGAHPALASNGQPIAVGDDCAAIPDGDGYLLFAIEGFVNEFVEKEPWFAGYCGVMVNVSDIYAMGGRPLAVVDALWSRDGEAAQPVLQGMAEASRIYNVPVVGGHSNRRNDREQLSVAIVGRASKLLTSFDARPGEHLVAAIDLRGRFHEPHAYWDASTGSPAERLRGDLAVLPTIAEDGLACAAKDISMAGVVGTALMLLECSGVGATIDLDAIPRPSGVVLERWLQAFPSFGFLLSVADDKLATVQARFAARDIACASIGRIDDSHTVRLKQGDAHATVWDFRKEPLIGCGPALDVTS</sequence>
<dbReference type="EMBL" id="BMDI01000002">
    <property type="protein sequence ID" value="GGI19626.1"/>
    <property type="molecule type" value="Genomic_DNA"/>
</dbReference>
<evidence type="ECO:0000313" key="5">
    <source>
        <dbReference type="Proteomes" id="UP000642180"/>
    </source>
</evidence>
<keyword evidence="5" id="KW-1185">Reference proteome</keyword>
<accession>A0A8J3AYF7</accession>
<dbReference type="NCBIfam" id="TIGR04049">
    <property type="entry name" value="AIR_rel_sll0787"/>
    <property type="match status" value="1"/>
</dbReference>
<gene>
    <name evidence="4" type="ORF">GCM10008066_19970</name>
</gene>
<dbReference type="InterPro" id="IPR011413">
    <property type="entry name" value="UCP036540_AIR"/>
</dbReference>
<dbReference type="InterPro" id="IPR036921">
    <property type="entry name" value="PurM-like_N_sf"/>
</dbReference>
<dbReference type="GO" id="GO:0009228">
    <property type="term" value="P:thiamine biosynthetic process"/>
    <property type="evidence" value="ECO:0007669"/>
    <property type="project" value="UniProtKB-KW"/>
</dbReference>
<dbReference type="PANTHER" id="PTHR30270:SF0">
    <property type="entry name" value="THIAMINE-MONOPHOSPHATE KINASE"/>
    <property type="match status" value="1"/>
</dbReference>
<evidence type="ECO:0000259" key="2">
    <source>
        <dbReference type="Pfam" id="PF00586"/>
    </source>
</evidence>
<reference evidence="5" key="1">
    <citation type="journal article" date="2019" name="Int. J. Syst. Evol. Microbiol.">
        <title>The Global Catalogue of Microorganisms (GCM) 10K type strain sequencing project: providing services to taxonomists for standard genome sequencing and annotation.</title>
        <authorList>
            <consortium name="The Broad Institute Genomics Platform"/>
            <consortium name="The Broad Institute Genome Sequencing Center for Infectious Disease"/>
            <person name="Wu L."/>
            <person name="Ma J."/>
        </authorList>
    </citation>
    <scope>NUCLEOTIDE SEQUENCE [LARGE SCALE GENOMIC DNA]</scope>
    <source>
        <strain evidence="5">CCM 2767</strain>
    </source>
</reference>
<dbReference type="CDD" id="cd02192">
    <property type="entry name" value="PurM-like3"/>
    <property type="match status" value="1"/>
</dbReference>
<feature type="domain" description="PurM-like C-terminal" evidence="3">
    <location>
        <begin position="208"/>
        <end position="309"/>
    </location>
</feature>
<dbReference type="InterPro" id="IPR006283">
    <property type="entry name" value="ThiL-like"/>
</dbReference>
<dbReference type="Pfam" id="PF00586">
    <property type="entry name" value="AIRS"/>
    <property type="match status" value="1"/>
</dbReference>